<gene>
    <name evidence="1" type="ORF">Tci_041658</name>
</gene>
<reference evidence="1" key="1">
    <citation type="journal article" date="2019" name="Sci. Rep.">
        <title>Draft genome of Tanacetum cinerariifolium, the natural source of mosquito coil.</title>
        <authorList>
            <person name="Yamashiro T."/>
            <person name="Shiraishi A."/>
            <person name="Satake H."/>
            <person name="Nakayama K."/>
        </authorList>
    </citation>
    <scope>NUCLEOTIDE SEQUENCE</scope>
</reference>
<comment type="caution">
    <text evidence="1">The sequence shown here is derived from an EMBL/GenBank/DDBJ whole genome shotgun (WGS) entry which is preliminary data.</text>
</comment>
<dbReference type="EMBL" id="BKCJ010005979">
    <property type="protein sequence ID" value="GEU69680.1"/>
    <property type="molecule type" value="Genomic_DNA"/>
</dbReference>
<dbReference type="AlphaFoldDB" id="A0A6L2M7P8"/>
<organism evidence="1">
    <name type="scientific">Tanacetum cinerariifolium</name>
    <name type="common">Dalmatian daisy</name>
    <name type="synonym">Chrysanthemum cinerariifolium</name>
    <dbReference type="NCBI Taxonomy" id="118510"/>
    <lineage>
        <taxon>Eukaryota</taxon>
        <taxon>Viridiplantae</taxon>
        <taxon>Streptophyta</taxon>
        <taxon>Embryophyta</taxon>
        <taxon>Tracheophyta</taxon>
        <taxon>Spermatophyta</taxon>
        <taxon>Magnoliopsida</taxon>
        <taxon>eudicotyledons</taxon>
        <taxon>Gunneridae</taxon>
        <taxon>Pentapetalae</taxon>
        <taxon>asterids</taxon>
        <taxon>campanulids</taxon>
        <taxon>Asterales</taxon>
        <taxon>Asteraceae</taxon>
        <taxon>Asteroideae</taxon>
        <taxon>Anthemideae</taxon>
        <taxon>Anthemidinae</taxon>
        <taxon>Tanacetum</taxon>
    </lineage>
</organism>
<proteinExistence type="predicted"/>
<accession>A0A6L2M7P8</accession>
<sequence length="579" mass="65469">MDLIIPFGQKNTLGEYMILSGADNRPPMLDKELYDSWKSIMELYMQNREHERMILESVEHGPLIWPTVEENGVTRTKKYVELSVVEKIQADYDMKVTSIILQGDDPIACLNKAMAFITVVASSRCGSPVDGLYCRHCALLRKKLKEVWFTICDEHKFFQDFLNTSESSNDDSNVVNMPQEPVVFNQNPGENSLQGPPQIDHHCCYGCGNSLDGIFCQRCTCKSCGKGAHYGYNCLPKVLIISNPEPCHDQNVEEFPQTLPTWLQQQKDQVCQKIPLCYDDDDDEESFIPLRDIIIFELPLCIAITPILSTEEPKDSLIVRDEYLITIPEKESNKFIKSSVENLVPNPNLDFDTKTYLFGSLLNRDTLMASSPKFDSLLEDFSGELANTDLIPPGINEANYDLEEDVHLVERLLYNNSSPRPPEEFNSKNSNAIIESFSPSPIPVEDSGPFIEEIDLFLASDGSIPLGIDNDYSDSERDNLFLERLHHDDPIPLPDILDFSNVIRVFLPFFTYPVTSLILLSSGSEDTIFDPGISNCHFSSLEPSVSHRSGTFMKFNVYPNHLNESSMEILSSACFLMDQ</sequence>
<evidence type="ECO:0000313" key="1">
    <source>
        <dbReference type="EMBL" id="GEU69680.1"/>
    </source>
</evidence>
<name>A0A6L2M7P8_TANCI</name>
<evidence type="ECO:0008006" key="2">
    <source>
        <dbReference type="Google" id="ProtNLM"/>
    </source>
</evidence>
<protein>
    <recommendedName>
        <fullName evidence="2">CCHC-type domain-containing protein</fullName>
    </recommendedName>
</protein>